<dbReference type="GO" id="GO:0004371">
    <property type="term" value="F:glycerone kinase activity"/>
    <property type="evidence" value="ECO:0007669"/>
    <property type="project" value="InterPro"/>
</dbReference>
<keyword evidence="9" id="KW-1185">Reference proteome</keyword>
<name>A0A2T3N4X6_9GAMM</name>
<accession>A0A2T3N4X6</accession>
<comment type="pathway">
    <text evidence="2">Polyol metabolism; glycerol degradation.</text>
</comment>
<dbReference type="OrthoDB" id="9806345at2"/>
<dbReference type="InterPro" id="IPR050861">
    <property type="entry name" value="Dihydroxyacetone_Kinase"/>
</dbReference>
<gene>
    <name evidence="8" type="ORF">C9I89_02040</name>
</gene>
<dbReference type="InterPro" id="IPR012736">
    <property type="entry name" value="DhaK_1"/>
</dbReference>
<dbReference type="Pfam" id="PF02733">
    <property type="entry name" value="Dak1"/>
    <property type="match status" value="1"/>
</dbReference>
<keyword evidence="6" id="KW-0319">Glycerol metabolism</keyword>
<feature type="domain" description="DhaK" evidence="7">
    <location>
        <begin position="7"/>
        <end position="353"/>
    </location>
</feature>
<dbReference type="InterPro" id="IPR004006">
    <property type="entry name" value="DhaK_dom"/>
</dbReference>
<dbReference type="Gene3D" id="3.30.1180.20">
    <property type="entry name" value="Dihydroxyacetone kinase, domain 2"/>
    <property type="match status" value="1"/>
</dbReference>
<dbReference type="Gene3D" id="3.40.50.10440">
    <property type="entry name" value="Dihydroxyacetone kinase, domain 1"/>
    <property type="match status" value="1"/>
</dbReference>
<evidence type="ECO:0000256" key="4">
    <source>
        <dbReference type="ARBA" id="ARBA00022679"/>
    </source>
</evidence>
<dbReference type="FunFam" id="3.30.1180.20:FF:000002">
    <property type="entry name" value="Dihydroxyacetone kinase subunit DhaK"/>
    <property type="match status" value="1"/>
</dbReference>
<organism evidence="8 9">
    <name type="scientific">Photobacterium lipolyticum</name>
    <dbReference type="NCBI Taxonomy" id="266810"/>
    <lineage>
        <taxon>Bacteria</taxon>
        <taxon>Pseudomonadati</taxon>
        <taxon>Pseudomonadota</taxon>
        <taxon>Gammaproteobacteria</taxon>
        <taxon>Vibrionales</taxon>
        <taxon>Vibrionaceae</taxon>
        <taxon>Photobacterium</taxon>
    </lineage>
</organism>
<dbReference type="GO" id="GO:0005829">
    <property type="term" value="C:cytosol"/>
    <property type="evidence" value="ECO:0007669"/>
    <property type="project" value="TreeGrafter"/>
</dbReference>
<dbReference type="PROSITE" id="PS51481">
    <property type="entry name" value="DHAK"/>
    <property type="match status" value="1"/>
</dbReference>
<dbReference type="EMBL" id="PYMC01000001">
    <property type="protein sequence ID" value="PSW07516.1"/>
    <property type="molecule type" value="Genomic_DNA"/>
</dbReference>
<dbReference type="GO" id="GO:0047324">
    <property type="term" value="F:phosphoenolpyruvate-glycerone phosphotransferase activity"/>
    <property type="evidence" value="ECO:0007669"/>
    <property type="project" value="UniProtKB-EC"/>
</dbReference>
<proteinExistence type="predicted"/>
<evidence type="ECO:0000313" key="9">
    <source>
        <dbReference type="Proteomes" id="UP000240904"/>
    </source>
</evidence>
<evidence type="ECO:0000259" key="7">
    <source>
        <dbReference type="PROSITE" id="PS51481"/>
    </source>
</evidence>
<dbReference type="NCBIfam" id="TIGR02363">
    <property type="entry name" value="dhaK1"/>
    <property type="match status" value="1"/>
</dbReference>
<dbReference type="PANTHER" id="PTHR28629:SF4">
    <property type="entry name" value="TRIOKINASE_FMN CYCLASE"/>
    <property type="match status" value="1"/>
</dbReference>
<protein>
    <recommendedName>
        <fullName evidence="3">phosphoenolpyruvate--glycerone phosphotransferase</fullName>
        <ecNumber evidence="3">2.7.1.121</ecNumber>
    </recommendedName>
</protein>
<dbReference type="Proteomes" id="UP000240904">
    <property type="component" value="Unassembled WGS sequence"/>
</dbReference>
<dbReference type="GO" id="GO:0019563">
    <property type="term" value="P:glycerol catabolic process"/>
    <property type="evidence" value="ECO:0007669"/>
    <property type="project" value="TreeGrafter"/>
</dbReference>
<dbReference type="PANTHER" id="PTHR28629">
    <property type="entry name" value="TRIOKINASE/FMN CYCLASE"/>
    <property type="match status" value="1"/>
</dbReference>
<sequence>MKKMINHVDNVVREQLEGIAKAHPELQVNLDPFYIRRKIRGKPKVALISGGGSGHEPMHGGYVGYGMLDGACPGEMFTSPTPDQMYECGQQVNSGKGVLFLVKNYTGDVLNFETAVELLHGDGIKVQAALIDDDVAVKDSLYTAGRRGVAATVLAEKILGAATEEGYTLEQCTKLAKRIANRSRSIGIALSACTVPAVGKPGFDLADNEIEFGIGIHGEPGIRRAPFTDSDTVTTEMMAEIFDNAPYQRTVRHWNNDAGEWQEESWTTESLDRGDKVIVLVNSLGGTPLSELYCVFRKVAELLEQQGITIKRNLVGAYCTSLDMQGVSITVLNVDDEMLSLWDRPVNTPALRWGC</sequence>
<dbReference type="EC" id="2.7.1.121" evidence="3"/>
<dbReference type="SUPFAM" id="SSF82549">
    <property type="entry name" value="DAK1/DegV-like"/>
    <property type="match status" value="1"/>
</dbReference>
<keyword evidence="5 8" id="KW-0418">Kinase</keyword>
<comment type="caution">
    <text evidence="8">The sequence shown here is derived from an EMBL/GenBank/DDBJ whole genome shotgun (WGS) entry which is preliminary data.</text>
</comment>
<evidence type="ECO:0000313" key="8">
    <source>
        <dbReference type="EMBL" id="PSW07516.1"/>
    </source>
</evidence>
<evidence type="ECO:0000256" key="3">
    <source>
        <dbReference type="ARBA" id="ARBA00012095"/>
    </source>
</evidence>
<evidence type="ECO:0000256" key="1">
    <source>
        <dbReference type="ARBA" id="ARBA00001113"/>
    </source>
</evidence>
<dbReference type="AlphaFoldDB" id="A0A2T3N4X6"/>
<dbReference type="FunFam" id="3.40.50.10440:FF:000001">
    <property type="entry name" value="Dihydroxyacetone kinase, DhaK subunit"/>
    <property type="match status" value="1"/>
</dbReference>
<keyword evidence="4" id="KW-0808">Transferase</keyword>
<evidence type="ECO:0000256" key="2">
    <source>
        <dbReference type="ARBA" id="ARBA00004745"/>
    </source>
</evidence>
<comment type="catalytic activity">
    <reaction evidence="1">
        <text>dihydroxyacetone + phosphoenolpyruvate = dihydroxyacetone phosphate + pyruvate</text>
        <dbReference type="Rhea" id="RHEA:18381"/>
        <dbReference type="ChEBI" id="CHEBI:15361"/>
        <dbReference type="ChEBI" id="CHEBI:16016"/>
        <dbReference type="ChEBI" id="CHEBI:57642"/>
        <dbReference type="ChEBI" id="CHEBI:58702"/>
        <dbReference type="EC" id="2.7.1.121"/>
    </reaction>
</comment>
<dbReference type="RefSeq" id="WP_107281668.1">
    <property type="nucleotide sequence ID" value="NZ_PYMC01000001.1"/>
</dbReference>
<evidence type="ECO:0000256" key="6">
    <source>
        <dbReference type="ARBA" id="ARBA00022798"/>
    </source>
</evidence>
<evidence type="ECO:0000256" key="5">
    <source>
        <dbReference type="ARBA" id="ARBA00022777"/>
    </source>
</evidence>
<reference evidence="8 9" key="1">
    <citation type="submission" date="2018-03" db="EMBL/GenBank/DDBJ databases">
        <title>Whole genome sequencing of Histamine producing bacteria.</title>
        <authorList>
            <person name="Butler K."/>
        </authorList>
    </citation>
    <scope>NUCLEOTIDE SEQUENCE [LARGE SCALE GENOMIC DNA]</scope>
    <source>
        <strain evidence="8 9">DSM 16190</strain>
    </source>
</reference>